<feature type="transmembrane region" description="Helical" evidence="1">
    <location>
        <begin position="215"/>
        <end position="240"/>
    </location>
</feature>
<dbReference type="Proteomes" id="UP000177208">
    <property type="component" value="Unassembled WGS sequence"/>
</dbReference>
<dbReference type="EMBL" id="MFZG01000009">
    <property type="protein sequence ID" value="OGK17306.1"/>
    <property type="molecule type" value="Genomic_DNA"/>
</dbReference>
<comment type="caution">
    <text evidence="2">The sequence shown here is derived from an EMBL/GenBank/DDBJ whole genome shotgun (WGS) entry which is preliminary data.</text>
</comment>
<dbReference type="PANTHER" id="PTHR37422">
    <property type="entry name" value="TEICHURONIC ACID BIOSYNTHESIS PROTEIN TUAE"/>
    <property type="match status" value="1"/>
</dbReference>
<dbReference type="PANTHER" id="PTHR37422:SF13">
    <property type="entry name" value="LIPOPOLYSACCHARIDE BIOSYNTHESIS PROTEIN PA4999-RELATED"/>
    <property type="match status" value="1"/>
</dbReference>
<feature type="transmembrane region" description="Helical" evidence="1">
    <location>
        <begin position="132"/>
        <end position="152"/>
    </location>
</feature>
<feature type="transmembrane region" description="Helical" evidence="1">
    <location>
        <begin position="479"/>
        <end position="496"/>
    </location>
</feature>
<evidence type="ECO:0000313" key="2">
    <source>
        <dbReference type="EMBL" id="OGK17306.1"/>
    </source>
</evidence>
<proteinExistence type="predicted"/>
<reference evidence="2 3" key="1">
    <citation type="journal article" date="2016" name="Nat. Commun.">
        <title>Thousands of microbial genomes shed light on interconnected biogeochemical processes in an aquifer system.</title>
        <authorList>
            <person name="Anantharaman K."/>
            <person name="Brown C.T."/>
            <person name="Hug L.A."/>
            <person name="Sharon I."/>
            <person name="Castelle C.J."/>
            <person name="Probst A.J."/>
            <person name="Thomas B.C."/>
            <person name="Singh A."/>
            <person name="Wilkins M.J."/>
            <person name="Karaoz U."/>
            <person name="Brodie E.L."/>
            <person name="Williams K.H."/>
            <person name="Hubbard S.S."/>
            <person name="Banfield J.F."/>
        </authorList>
    </citation>
    <scope>NUCLEOTIDE SEQUENCE [LARGE SCALE GENOMIC DNA]</scope>
</reference>
<feature type="transmembrane region" description="Helical" evidence="1">
    <location>
        <begin position="14"/>
        <end position="31"/>
    </location>
</feature>
<keyword evidence="1" id="KW-0812">Transmembrane</keyword>
<feature type="transmembrane region" description="Helical" evidence="1">
    <location>
        <begin position="452"/>
        <end position="473"/>
    </location>
</feature>
<name>A0A1F7GEK3_9BACT</name>
<feature type="transmembrane region" description="Helical" evidence="1">
    <location>
        <begin position="192"/>
        <end position="209"/>
    </location>
</feature>
<feature type="transmembrane region" description="Helical" evidence="1">
    <location>
        <begin position="420"/>
        <end position="440"/>
    </location>
</feature>
<feature type="transmembrane region" description="Helical" evidence="1">
    <location>
        <begin position="252"/>
        <end position="268"/>
    </location>
</feature>
<evidence type="ECO:0000256" key="1">
    <source>
        <dbReference type="SAM" id="Phobius"/>
    </source>
</evidence>
<organism evidence="2 3">
    <name type="scientific">Candidatus Roizmanbacteria bacterium RIFCSPHIGHO2_01_FULL_39_12c</name>
    <dbReference type="NCBI Taxonomy" id="1802031"/>
    <lineage>
        <taxon>Bacteria</taxon>
        <taxon>Candidatus Roizmaniibacteriota</taxon>
    </lineage>
</organism>
<dbReference type="AlphaFoldDB" id="A0A1F7GEK3"/>
<dbReference type="InterPro" id="IPR051533">
    <property type="entry name" value="WaaL-like"/>
</dbReference>
<keyword evidence="1" id="KW-0472">Membrane</keyword>
<accession>A0A1F7GEK3</accession>
<evidence type="ECO:0000313" key="3">
    <source>
        <dbReference type="Proteomes" id="UP000177208"/>
    </source>
</evidence>
<feature type="transmembrane region" description="Helical" evidence="1">
    <location>
        <begin position="74"/>
        <end position="94"/>
    </location>
</feature>
<feature type="transmembrane region" description="Helical" evidence="1">
    <location>
        <begin position="43"/>
        <end position="62"/>
    </location>
</feature>
<protein>
    <submittedName>
        <fullName evidence="2">Uncharacterized protein</fullName>
    </submittedName>
</protein>
<gene>
    <name evidence="2" type="ORF">A2774_03835</name>
</gene>
<keyword evidence="1" id="KW-1133">Transmembrane helix</keyword>
<sequence>MAKLIKWLNWIDDNLVKILAVVFIFFIPLYPKFPLKFIDYTYIAIRLEDIYVALLAFVFFIQIIRRKIKLNKKFLFLILAFWAATMLSFLWGAYVQKTVIYKHLGFLHALRRIEYSLIFFVITSTIKSRKDFLFYLGCSLAALFLVSVYGIGQKFLGWPAVQTMNPAFARGEILFLTPEARVSSTFAGHYDLAAYLVLFLPIVLGVYLWKRNLIYFLFFVLDLLTLTLTASRSSSLAYLISVASFLILIKKVRLLLVVIIVSVGLSFLNNSLASRWAQALRVKQIYINEETGQVVIPQRITTKELPAGTLFVELKKKPTEKKTAQTERMLRDKIIEDLQDEAKKSGKKISSEEAEQMAAAISADLKPLSTVVSDISFATRIQVEWPRAIKAFLKNPVLGSGPSSISEATDGDYFRWLGELGLLGTSLFLYFLFTVAKLIWTKIKALAQSEKFVYIGYIFGLFGLLINATYIDVFEASKVAYTFWSMTGIFVGSLTLNHKK</sequence>